<comment type="caution">
    <text evidence="3">The sequence shown here is derived from an EMBL/GenBank/DDBJ whole genome shotgun (WGS) entry which is preliminary data.</text>
</comment>
<dbReference type="Gene3D" id="2.60.40.2360">
    <property type="entry name" value="Intracellular proteinase inhibitor BsuPI"/>
    <property type="match status" value="1"/>
</dbReference>
<dbReference type="RefSeq" id="WP_311631863.1">
    <property type="nucleotide sequence ID" value="NZ_JAVREN010000028.1"/>
</dbReference>
<feature type="compositionally biased region" description="Basic and acidic residues" evidence="1">
    <location>
        <begin position="75"/>
        <end position="84"/>
    </location>
</feature>
<keyword evidence="2" id="KW-0812">Transmembrane</keyword>
<feature type="compositionally biased region" description="Gly residues" evidence="1">
    <location>
        <begin position="103"/>
        <end position="135"/>
    </location>
</feature>
<reference evidence="4" key="1">
    <citation type="submission" date="2023-07" db="EMBL/GenBank/DDBJ databases">
        <title>30 novel species of actinomycetes from the DSMZ collection.</title>
        <authorList>
            <person name="Nouioui I."/>
        </authorList>
    </citation>
    <scope>NUCLEOTIDE SEQUENCE [LARGE SCALE GENOMIC DNA]</scope>
    <source>
        <strain evidence="4">DSM 44917</strain>
    </source>
</reference>
<keyword evidence="2" id="KW-0472">Membrane</keyword>
<evidence type="ECO:0008006" key="5">
    <source>
        <dbReference type="Google" id="ProtNLM"/>
    </source>
</evidence>
<dbReference type="InterPro" id="IPR038144">
    <property type="entry name" value="IPI"/>
</dbReference>
<feature type="transmembrane region" description="Helical" evidence="2">
    <location>
        <begin position="21"/>
        <end position="38"/>
    </location>
</feature>
<protein>
    <recommendedName>
        <fullName evidence="5">Intracellular proteinase inhibitor BsuPI domain-containing protein</fullName>
    </recommendedName>
</protein>
<evidence type="ECO:0000313" key="3">
    <source>
        <dbReference type="EMBL" id="MDT0308914.1"/>
    </source>
</evidence>
<sequence>MGSLRTPVGPLPSSIYWRRRAVVLLLIAVVVLLVVWALRSTGGGGGNEDPAGRDDSAGGPAESITPGPTPSESLIDERPGGREDPSDEEEPGSGGSDGEDGSDGSGGGPGGAGGEDAPGAGSGEAGGDAGGGGLDPAGVPACGEGALTLSLRSDANVYAPGEEPELRLTVQNEEDAACRVDFGHRALRITLADAEDEPVWSSDDCPSGAAGAPRVIPAGESATHTVTWDRAPSADGCGGPEAGPGTYLAEARLSGHQEVRTSFRLDED</sequence>
<feature type="region of interest" description="Disordered" evidence="1">
    <location>
        <begin position="41"/>
        <end position="144"/>
    </location>
</feature>
<dbReference type="Proteomes" id="UP001183388">
    <property type="component" value="Unassembled WGS sequence"/>
</dbReference>
<evidence type="ECO:0000313" key="4">
    <source>
        <dbReference type="Proteomes" id="UP001183388"/>
    </source>
</evidence>
<name>A0ABU2LBF4_9ACTN</name>
<organism evidence="3 4">
    <name type="scientific">Streptomyces boetiae</name>
    <dbReference type="NCBI Taxonomy" id="3075541"/>
    <lineage>
        <taxon>Bacteria</taxon>
        <taxon>Bacillati</taxon>
        <taxon>Actinomycetota</taxon>
        <taxon>Actinomycetes</taxon>
        <taxon>Kitasatosporales</taxon>
        <taxon>Streptomycetaceae</taxon>
        <taxon>Streptomyces</taxon>
    </lineage>
</organism>
<keyword evidence="2" id="KW-1133">Transmembrane helix</keyword>
<dbReference type="EMBL" id="JAVREN010000028">
    <property type="protein sequence ID" value="MDT0308914.1"/>
    <property type="molecule type" value="Genomic_DNA"/>
</dbReference>
<evidence type="ECO:0000256" key="1">
    <source>
        <dbReference type="SAM" id="MobiDB-lite"/>
    </source>
</evidence>
<feature type="region of interest" description="Disordered" evidence="1">
    <location>
        <begin position="196"/>
        <end position="215"/>
    </location>
</feature>
<feature type="compositionally biased region" description="Acidic residues" evidence="1">
    <location>
        <begin position="85"/>
        <end position="102"/>
    </location>
</feature>
<gene>
    <name evidence="3" type="ORF">RM780_18385</name>
</gene>
<keyword evidence="4" id="KW-1185">Reference proteome</keyword>
<proteinExistence type="predicted"/>
<evidence type="ECO:0000256" key="2">
    <source>
        <dbReference type="SAM" id="Phobius"/>
    </source>
</evidence>
<accession>A0ABU2LBF4</accession>